<name>A0A1G7H0D4_9GAMM</name>
<organism evidence="1 2">
    <name type="scientific">Phytopseudomonas seleniipraecipitans</name>
    <dbReference type="NCBI Taxonomy" id="640205"/>
    <lineage>
        <taxon>Bacteria</taxon>
        <taxon>Pseudomonadati</taxon>
        <taxon>Pseudomonadota</taxon>
        <taxon>Gammaproteobacteria</taxon>
        <taxon>Pseudomonadales</taxon>
        <taxon>Pseudomonadaceae</taxon>
        <taxon>Phytopseudomonas</taxon>
    </lineage>
</organism>
<evidence type="ECO:0000313" key="2">
    <source>
        <dbReference type="Proteomes" id="UP000243378"/>
    </source>
</evidence>
<dbReference type="RefSeq" id="WP_092364084.1">
    <property type="nucleotide sequence ID" value="NZ_FNBM01000001.1"/>
</dbReference>
<dbReference type="FunFam" id="3.30.70.120:FF:000006">
    <property type="entry name" value="GTP cyclohydrolase 1 type 2 homolog"/>
    <property type="match status" value="1"/>
</dbReference>
<dbReference type="InterPro" id="IPR036069">
    <property type="entry name" value="DUF34/NIF3_sf"/>
</dbReference>
<dbReference type="Proteomes" id="UP000243378">
    <property type="component" value="Unassembled WGS sequence"/>
</dbReference>
<protein>
    <recommendedName>
        <fullName evidence="3">NGG1p interacting factor NIF3</fullName>
    </recommendedName>
</protein>
<dbReference type="SUPFAM" id="SSF102705">
    <property type="entry name" value="NIF3 (NGG1p interacting factor 3)-like"/>
    <property type="match status" value="1"/>
</dbReference>
<dbReference type="PANTHER" id="PTHR41774">
    <property type="match status" value="1"/>
</dbReference>
<reference evidence="1 2" key="1">
    <citation type="submission" date="2016-10" db="EMBL/GenBank/DDBJ databases">
        <authorList>
            <person name="de Groot N.N."/>
        </authorList>
    </citation>
    <scope>NUCLEOTIDE SEQUENCE [LARGE SCALE GENOMIC DNA]</scope>
    <source>
        <strain evidence="1 2">LMG 25475</strain>
    </source>
</reference>
<gene>
    <name evidence="1" type="ORF">SAMN05216381_0425</name>
</gene>
<dbReference type="OrthoDB" id="9795763at2"/>
<dbReference type="STRING" id="640205.SAMN05216381_0425"/>
<dbReference type="AlphaFoldDB" id="A0A1G7H0D4"/>
<dbReference type="InterPro" id="IPR015867">
    <property type="entry name" value="N-reg_PII/ATP_PRibTrfase_C"/>
</dbReference>
<evidence type="ECO:0000313" key="1">
    <source>
        <dbReference type="EMBL" id="SDE93868.1"/>
    </source>
</evidence>
<sequence length="105" mass="11809">MYKLCFYVPEDHLESVKSAVFTAGAGRIGNYEQCSWQTLGRGQFLPLEGSSPFIGQSGELTTVAEWKVELVVADELIHNAVKAMKKSHPYEVPAFEVWRLSDLQF</sequence>
<accession>A0A1G7H0D4</accession>
<evidence type="ECO:0008006" key="3">
    <source>
        <dbReference type="Google" id="ProtNLM"/>
    </source>
</evidence>
<proteinExistence type="predicted"/>
<dbReference type="PANTHER" id="PTHR41774:SF1">
    <property type="entry name" value="NGG1P INTERACTING FACTOR NIF3"/>
    <property type="match status" value="1"/>
</dbReference>
<dbReference type="EMBL" id="FNBM01000001">
    <property type="protein sequence ID" value="SDE93868.1"/>
    <property type="molecule type" value="Genomic_DNA"/>
</dbReference>
<dbReference type="Gene3D" id="3.30.70.120">
    <property type="match status" value="1"/>
</dbReference>